<feature type="domain" description="RING-type" evidence="6">
    <location>
        <begin position="122"/>
        <end position="164"/>
    </location>
</feature>
<dbReference type="PANTHER" id="PTHR24103">
    <property type="entry name" value="E3 UBIQUITIN-PROTEIN LIGASE TRIM"/>
    <property type="match status" value="1"/>
</dbReference>
<dbReference type="Gene3D" id="3.30.40.10">
    <property type="entry name" value="Zinc/RING finger domain, C3HC4 (zinc finger)"/>
    <property type="match status" value="1"/>
</dbReference>
<dbReference type="InterPro" id="IPR050143">
    <property type="entry name" value="TRIM/RBCC"/>
</dbReference>
<dbReference type="Proteomes" id="UP000298663">
    <property type="component" value="Unassembled WGS sequence"/>
</dbReference>
<feature type="compositionally biased region" description="Polar residues" evidence="5">
    <location>
        <begin position="88"/>
        <end position="111"/>
    </location>
</feature>
<dbReference type="PROSITE" id="PS50089">
    <property type="entry name" value="ZF_RING_2"/>
    <property type="match status" value="1"/>
</dbReference>
<reference evidence="7 8" key="2">
    <citation type="journal article" date="2019" name="G3 (Bethesda)">
        <title>Hybrid Assembly of the Genome of the Entomopathogenic Nematode Steinernema carpocapsae Identifies the X-Chromosome.</title>
        <authorList>
            <person name="Serra L."/>
            <person name="Macchietto M."/>
            <person name="Macias-Munoz A."/>
            <person name="McGill C.J."/>
            <person name="Rodriguez I.M."/>
            <person name="Rodriguez B."/>
            <person name="Murad R."/>
            <person name="Mortazavi A."/>
        </authorList>
    </citation>
    <scope>NUCLEOTIDE SEQUENCE [LARGE SCALE GENOMIC DNA]</scope>
    <source>
        <strain evidence="7 8">ALL</strain>
    </source>
</reference>
<keyword evidence="2" id="KW-0862">Zinc</keyword>
<dbReference type="EMBL" id="AZBU02000007">
    <property type="protein sequence ID" value="TKR70219.1"/>
    <property type="molecule type" value="Genomic_DNA"/>
</dbReference>
<keyword evidence="4" id="KW-0175">Coiled coil</keyword>
<feature type="coiled-coil region" evidence="4">
    <location>
        <begin position="177"/>
        <end position="204"/>
    </location>
</feature>
<organism evidence="7 8">
    <name type="scientific">Steinernema carpocapsae</name>
    <name type="common">Entomopathogenic nematode</name>
    <dbReference type="NCBI Taxonomy" id="34508"/>
    <lineage>
        <taxon>Eukaryota</taxon>
        <taxon>Metazoa</taxon>
        <taxon>Ecdysozoa</taxon>
        <taxon>Nematoda</taxon>
        <taxon>Chromadorea</taxon>
        <taxon>Rhabditida</taxon>
        <taxon>Tylenchina</taxon>
        <taxon>Panagrolaimomorpha</taxon>
        <taxon>Strongyloidoidea</taxon>
        <taxon>Steinernematidae</taxon>
        <taxon>Steinernema</taxon>
    </lineage>
</organism>
<gene>
    <name evidence="7" type="ORF">L596_022270</name>
</gene>
<evidence type="ECO:0000256" key="5">
    <source>
        <dbReference type="SAM" id="MobiDB-lite"/>
    </source>
</evidence>
<feature type="region of interest" description="Disordered" evidence="5">
    <location>
        <begin position="1"/>
        <end position="28"/>
    </location>
</feature>
<evidence type="ECO:0000313" key="7">
    <source>
        <dbReference type="EMBL" id="TKR70219.1"/>
    </source>
</evidence>
<evidence type="ECO:0000256" key="2">
    <source>
        <dbReference type="ARBA" id="ARBA00022833"/>
    </source>
</evidence>
<dbReference type="SUPFAM" id="SSF57850">
    <property type="entry name" value="RING/U-box"/>
    <property type="match status" value="1"/>
</dbReference>
<name>A0A4U5ML67_STECR</name>
<evidence type="ECO:0000259" key="6">
    <source>
        <dbReference type="PROSITE" id="PS50089"/>
    </source>
</evidence>
<keyword evidence="8" id="KW-1185">Reference proteome</keyword>
<protein>
    <recommendedName>
        <fullName evidence="6">RING-type domain-containing protein</fullName>
    </recommendedName>
</protein>
<comment type="caution">
    <text evidence="7">The sequence shown here is derived from an EMBL/GenBank/DDBJ whole genome shotgun (WGS) entry which is preliminary data.</text>
</comment>
<evidence type="ECO:0000256" key="3">
    <source>
        <dbReference type="PROSITE-ProRule" id="PRU00175"/>
    </source>
</evidence>
<evidence type="ECO:0000313" key="8">
    <source>
        <dbReference type="Proteomes" id="UP000298663"/>
    </source>
</evidence>
<dbReference type="STRING" id="34508.A0A4U5ML67"/>
<keyword evidence="1 3" id="KW-0479">Metal-binding</keyword>
<dbReference type="InterPro" id="IPR001841">
    <property type="entry name" value="Znf_RING"/>
</dbReference>
<sequence length="366" mass="41075">MDQHEIDRYLAPTPPQRGELPPALPPSGSLRTPLDHWTQSISWNPRTGFNGNVPPMPRSLMTYPPPRIRYRRGVQTPSVRVFGGDDSSGISSTEVNADASDPQSETPNYAQNPLFNDDALKCPICYDIFNIPKILVCCGRSICQACEDGHRNAGNLHGNCPVCSSPRSFDRAPLQVNVALRNTIELLKESHQNAKNTAKCQECEKEMKVDEVYFCSTCDSMKQICCHCALKNHKSHEVAELTYVKKEVRETMIKSAQLLSTDSSIITSAPFLFNTLRDNWDKCVELNNENLRKAKQICADIVNNDYLTEDVIKAKIEEAKKYKNAVKDAEIRLSKHIMQLSTIDRDLRSVQTSLTLGTTTDASEQR</sequence>
<evidence type="ECO:0000256" key="4">
    <source>
        <dbReference type="SAM" id="Coils"/>
    </source>
</evidence>
<accession>A0A4U5ML67</accession>
<keyword evidence="1 3" id="KW-0863">Zinc-finger</keyword>
<dbReference type="GO" id="GO:0008270">
    <property type="term" value="F:zinc ion binding"/>
    <property type="evidence" value="ECO:0007669"/>
    <property type="project" value="UniProtKB-KW"/>
</dbReference>
<feature type="coiled-coil region" evidence="4">
    <location>
        <begin position="312"/>
        <end position="339"/>
    </location>
</feature>
<proteinExistence type="predicted"/>
<dbReference type="OrthoDB" id="5844798at2759"/>
<feature type="region of interest" description="Disordered" evidence="5">
    <location>
        <begin position="81"/>
        <end position="111"/>
    </location>
</feature>
<dbReference type="InterPro" id="IPR013083">
    <property type="entry name" value="Znf_RING/FYVE/PHD"/>
</dbReference>
<evidence type="ECO:0000256" key="1">
    <source>
        <dbReference type="ARBA" id="ARBA00022771"/>
    </source>
</evidence>
<reference evidence="7 8" key="1">
    <citation type="journal article" date="2015" name="Genome Biol.">
        <title>Comparative genomics of Steinernema reveals deeply conserved gene regulatory networks.</title>
        <authorList>
            <person name="Dillman A.R."/>
            <person name="Macchietto M."/>
            <person name="Porter C.F."/>
            <person name="Rogers A."/>
            <person name="Williams B."/>
            <person name="Antoshechkin I."/>
            <person name="Lee M.M."/>
            <person name="Goodwin Z."/>
            <person name="Lu X."/>
            <person name="Lewis E.E."/>
            <person name="Goodrich-Blair H."/>
            <person name="Stock S.P."/>
            <person name="Adams B.J."/>
            <person name="Sternberg P.W."/>
            <person name="Mortazavi A."/>
        </authorList>
    </citation>
    <scope>NUCLEOTIDE SEQUENCE [LARGE SCALE GENOMIC DNA]</scope>
    <source>
        <strain evidence="7 8">ALL</strain>
    </source>
</reference>
<dbReference type="AlphaFoldDB" id="A0A4U5ML67"/>